<protein>
    <recommendedName>
        <fullName evidence="2">BOD1/SHG1 domain-containing protein</fullName>
    </recommendedName>
</protein>
<evidence type="ECO:0000259" key="2">
    <source>
        <dbReference type="Pfam" id="PF05205"/>
    </source>
</evidence>
<evidence type="ECO:0000313" key="3">
    <source>
        <dbReference type="EMBL" id="SAM64426.1"/>
    </source>
</evidence>
<feature type="compositionally biased region" description="Low complexity" evidence="1">
    <location>
        <begin position="110"/>
        <end position="147"/>
    </location>
</feature>
<dbReference type="InterPro" id="IPR055264">
    <property type="entry name" value="BOD1/SHG1_dom"/>
</dbReference>
<evidence type="ECO:0000313" key="4">
    <source>
        <dbReference type="EMBL" id="SYW75853.1"/>
    </source>
</evidence>
<feature type="region of interest" description="Disordered" evidence="1">
    <location>
        <begin position="1"/>
        <end position="54"/>
    </location>
</feature>
<sequence length="311" mass="33104">MSAPKIAETPLAPAPAPVQPTSATPAAVSTETQASETTPKPTSPETIKGLTPDQIVEELKKSGYFDSLRRQLFETFTAPPAPAQSAAQPAPAVAPSTSPSQPETRYQNNAQTQSSLLSTSATTHAVPTNATDAAATAKPAATEAPQPGNAETSSTPAMNIGSKSAFTSFLATPLRHQVEKEHDRLRFLDPRGQQDDLLKLLESDPVDYPQRETLGEGTIYDLLIHSLLTSRGTGNGSGTNRILTAEGKLGKQMRQKIGEVVAEMSKAKDDAEDEEEDDEEDGEDEETENVGEAKAQPSQNTEPPISKMEED</sequence>
<reference evidence="4" key="3">
    <citation type="submission" date="2018-08" db="EMBL/GenBank/DDBJ databases">
        <authorList>
            <person name="Guldener U."/>
        </authorList>
    </citation>
    <scope>NUCLEOTIDE SEQUENCE</scope>
    <source>
        <strain evidence="4">UB2</strain>
    </source>
</reference>
<reference evidence="3" key="2">
    <citation type="submission" date="2016-04" db="EMBL/GenBank/DDBJ databases">
        <authorList>
            <person name="Evans L.H."/>
            <person name="Alamgir A."/>
            <person name="Owens N."/>
            <person name="Weber N.D."/>
            <person name="Virtaneva K."/>
            <person name="Barbian K."/>
            <person name="Babar A."/>
            <person name="Rosenke K."/>
        </authorList>
    </citation>
    <scope>NUCLEOTIDE SEQUENCE</scope>
    <source>
        <strain evidence="3">UB2112</strain>
    </source>
</reference>
<name>A0A1K0GZT6_9BASI</name>
<reference evidence="5" key="1">
    <citation type="submission" date="2016-04" db="EMBL/GenBank/DDBJ databases">
        <authorList>
            <person name="Guldener U."/>
            <person name="Guldener U."/>
        </authorList>
    </citation>
    <scope>NUCLEOTIDE SEQUENCE [LARGE SCALE GENOMIC DNA]</scope>
    <source>
        <strain evidence="5">UB2112</strain>
    </source>
</reference>
<feature type="region of interest" description="Disordered" evidence="1">
    <location>
        <begin position="256"/>
        <end position="311"/>
    </location>
</feature>
<evidence type="ECO:0000313" key="6">
    <source>
        <dbReference type="Proteomes" id="UP000658997"/>
    </source>
</evidence>
<dbReference type="Pfam" id="PF05205">
    <property type="entry name" value="COMPASS-Shg1"/>
    <property type="match status" value="1"/>
</dbReference>
<feature type="compositionally biased region" description="Low complexity" evidence="1">
    <location>
        <begin position="83"/>
        <end position="102"/>
    </location>
</feature>
<dbReference type="EMBL" id="LT558117">
    <property type="protein sequence ID" value="SAM64426.1"/>
    <property type="molecule type" value="Genomic_DNA"/>
</dbReference>
<gene>
    <name evidence="4" type="ORF">UBRO2_01008</name>
    <name evidence="3" type="ORF">UBRO_08368</name>
</gene>
<accession>A0A1K0GZT6</accession>
<dbReference type="OrthoDB" id="2556037at2759"/>
<feature type="compositionally biased region" description="Acidic residues" evidence="1">
    <location>
        <begin position="270"/>
        <end position="289"/>
    </location>
</feature>
<keyword evidence="6" id="KW-1185">Reference proteome</keyword>
<evidence type="ECO:0000256" key="1">
    <source>
        <dbReference type="SAM" id="MobiDB-lite"/>
    </source>
</evidence>
<dbReference type="EMBL" id="ULHB01000011">
    <property type="protein sequence ID" value="SYW75853.1"/>
    <property type="molecule type" value="Genomic_DNA"/>
</dbReference>
<feature type="compositionally biased region" description="Polar residues" evidence="1">
    <location>
        <begin position="149"/>
        <end position="160"/>
    </location>
</feature>
<dbReference type="Proteomes" id="UP000658997">
    <property type="component" value="Unassembled WGS sequence"/>
</dbReference>
<feature type="compositionally biased region" description="Low complexity" evidence="1">
    <location>
        <begin position="35"/>
        <end position="46"/>
    </location>
</feature>
<feature type="region of interest" description="Disordered" evidence="1">
    <location>
        <begin position="75"/>
        <end position="160"/>
    </location>
</feature>
<dbReference type="Proteomes" id="UP000179920">
    <property type="component" value="Chromosome I"/>
</dbReference>
<evidence type="ECO:0000313" key="5">
    <source>
        <dbReference type="Proteomes" id="UP000179920"/>
    </source>
</evidence>
<organism evidence="3 5">
    <name type="scientific">Ustilago bromivora</name>
    <dbReference type="NCBI Taxonomy" id="307758"/>
    <lineage>
        <taxon>Eukaryota</taxon>
        <taxon>Fungi</taxon>
        <taxon>Dikarya</taxon>
        <taxon>Basidiomycota</taxon>
        <taxon>Ustilaginomycotina</taxon>
        <taxon>Ustilaginomycetes</taxon>
        <taxon>Ustilaginales</taxon>
        <taxon>Ustilaginaceae</taxon>
        <taxon>Ustilago</taxon>
    </lineage>
</organism>
<feature type="compositionally biased region" description="Polar residues" evidence="1">
    <location>
        <begin position="19"/>
        <end position="34"/>
    </location>
</feature>
<feature type="domain" description="BOD1/SHG1" evidence="2">
    <location>
        <begin position="54"/>
        <end position="113"/>
    </location>
</feature>
<proteinExistence type="predicted"/>
<dbReference type="AlphaFoldDB" id="A0A1K0GZT6"/>